<evidence type="ECO:0000313" key="3">
    <source>
        <dbReference type="Proteomes" id="UP000324705"/>
    </source>
</evidence>
<keyword evidence="3" id="KW-1185">Reference proteome</keyword>
<feature type="region of interest" description="Disordered" evidence="1">
    <location>
        <begin position="1"/>
        <end position="55"/>
    </location>
</feature>
<protein>
    <submittedName>
        <fullName evidence="2">Uncharacterized protein</fullName>
    </submittedName>
</protein>
<dbReference type="Proteomes" id="UP000324705">
    <property type="component" value="Chromosome 1B"/>
</dbReference>
<dbReference type="EMBL" id="LT934112">
    <property type="protein sequence ID" value="VAH12441.1"/>
    <property type="molecule type" value="Genomic_DNA"/>
</dbReference>
<evidence type="ECO:0000256" key="1">
    <source>
        <dbReference type="SAM" id="MobiDB-lite"/>
    </source>
</evidence>
<dbReference type="Gramene" id="TRITD1Bv1G005640.1">
    <property type="protein sequence ID" value="TRITD1Bv1G005640.1"/>
    <property type="gene ID" value="TRITD1Bv1G005640"/>
</dbReference>
<sequence>MLLVPPSEWEGERGVSGEPDGARGVDEMPPALPSGREEERGVGDEAGVGGEMVSDGRDEVGSLGVERAFVEVFARALFYPTVMLNYGHSLIEPEFHWWDRIDKLSSRLYSSSSFTGRILRENSKGRLMDHPGNDFEGIMPATLMAMDYGMAN</sequence>
<organism evidence="2 3">
    <name type="scientific">Triticum turgidum subsp. durum</name>
    <name type="common">Durum wheat</name>
    <name type="synonym">Triticum durum</name>
    <dbReference type="NCBI Taxonomy" id="4567"/>
    <lineage>
        <taxon>Eukaryota</taxon>
        <taxon>Viridiplantae</taxon>
        <taxon>Streptophyta</taxon>
        <taxon>Embryophyta</taxon>
        <taxon>Tracheophyta</taxon>
        <taxon>Spermatophyta</taxon>
        <taxon>Magnoliopsida</taxon>
        <taxon>Liliopsida</taxon>
        <taxon>Poales</taxon>
        <taxon>Poaceae</taxon>
        <taxon>BOP clade</taxon>
        <taxon>Pooideae</taxon>
        <taxon>Triticodae</taxon>
        <taxon>Triticeae</taxon>
        <taxon>Triticinae</taxon>
        <taxon>Triticum</taxon>
    </lineage>
</organism>
<gene>
    <name evidence="2" type="ORF">TRITD_1Bv1G005640</name>
</gene>
<name>A0A9R0QLS1_TRITD</name>
<accession>A0A9R0QLS1</accession>
<dbReference type="AlphaFoldDB" id="A0A9R0QLS1"/>
<reference evidence="2 3" key="1">
    <citation type="submission" date="2017-09" db="EMBL/GenBank/DDBJ databases">
        <authorList>
            <consortium name="International Durum Wheat Genome Sequencing Consortium (IDWGSC)"/>
            <person name="Milanesi L."/>
        </authorList>
    </citation>
    <scope>NUCLEOTIDE SEQUENCE [LARGE SCALE GENOMIC DNA]</scope>
    <source>
        <strain evidence="3">cv. Svevo</strain>
    </source>
</reference>
<evidence type="ECO:0000313" key="2">
    <source>
        <dbReference type="EMBL" id="VAH12441.1"/>
    </source>
</evidence>
<feature type="compositionally biased region" description="Basic and acidic residues" evidence="1">
    <location>
        <begin position="10"/>
        <end position="26"/>
    </location>
</feature>
<proteinExistence type="predicted"/>